<dbReference type="EMBL" id="MU863974">
    <property type="protein sequence ID" value="KAK4196907.1"/>
    <property type="molecule type" value="Genomic_DNA"/>
</dbReference>
<accession>A0AAN6XE52</accession>
<gene>
    <name evidence="1" type="ORF">QBC40DRAFT_208336</name>
</gene>
<reference evidence="1" key="1">
    <citation type="journal article" date="2023" name="Mol. Phylogenet. Evol.">
        <title>Genome-scale phylogeny and comparative genomics of the fungal order Sordariales.</title>
        <authorList>
            <person name="Hensen N."/>
            <person name="Bonometti L."/>
            <person name="Westerberg I."/>
            <person name="Brannstrom I.O."/>
            <person name="Guillou S."/>
            <person name="Cros-Aarteil S."/>
            <person name="Calhoun S."/>
            <person name="Haridas S."/>
            <person name="Kuo A."/>
            <person name="Mondo S."/>
            <person name="Pangilinan J."/>
            <person name="Riley R."/>
            <person name="LaButti K."/>
            <person name="Andreopoulos B."/>
            <person name="Lipzen A."/>
            <person name="Chen C."/>
            <person name="Yan M."/>
            <person name="Daum C."/>
            <person name="Ng V."/>
            <person name="Clum A."/>
            <person name="Steindorff A."/>
            <person name="Ohm R.A."/>
            <person name="Martin F."/>
            <person name="Silar P."/>
            <person name="Natvig D.O."/>
            <person name="Lalanne C."/>
            <person name="Gautier V."/>
            <person name="Ament-Velasquez S.L."/>
            <person name="Kruys A."/>
            <person name="Hutchinson M.I."/>
            <person name="Powell A.J."/>
            <person name="Barry K."/>
            <person name="Miller A.N."/>
            <person name="Grigoriev I.V."/>
            <person name="Debuchy R."/>
            <person name="Gladieux P."/>
            <person name="Hiltunen Thoren M."/>
            <person name="Johannesson H."/>
        </authorList>
    </citation>
    <scope>NUCLEOTIDE SEQUENCE</scope>
    <source>
        <strain evidence="1">CBS 315.58</strain>
    </source>
</reference>
<evidence type="ECO:0000313" key="2">
    <source>
        <dbReference type="Proteomes" id="UP001303160"/>
    </source>
</evidence>
<evidence type="ECO:0000313" key="1">
    <source>
        <dbReference type="EMBL" id="KAK4196907.1"/>
    </source>
</evidence>
<reference evidence="1" key="2">
    <citation type="submission" date="2023-05" db="EMBL/GenBank/DDBJ databases">
        <authorList>
            <consortium name="Lawrence Berkeley National Laboratory"/>
            <person name="Steindorff A."/>
            <person name="Hensen N."/>
            <person name="Bonometti L."/>
            <person name="Westerberg I."/>
            <person name="Brannstrom I.O."/>
            <person name="Guillou S."/>
            <person name="Cros-Aarteil S."/>
            <person name="Calhoun S."/>
            <person name="Haridas S."/>
            <person name="Kuo A."/>
            <person name="Mondo S."/>
            <person name="Pangilinan J."/>
            <person name="Riley R."/>
            <person name="Labutti K."/>
            <person name="Andreopoulos B."/>
            <person name="Lipzen A."/>
            <person name="Chen C."/>
            <person name="Yanf M."/>
            <person name="Daum C."/>
            <person name="Ng V."/>
            <person name="Clum A."/>
            <person name="Ohm R."/>
            <person name="Martin F."/>
            <person name="Silar P."/>
            <person name="Natvig D."/>
            <person name="Lalanne C."/>
            <person name="Gautier V."/>
            <person name="Ament-Velasquez S.L."/>
            <person name="Kruys A."/>
            <person name="Hutchinson M.I."/>
            <person name="Powell A.J."/>
            <person name="Barry K."/>
            <person name="Miller A.N."/>
            <person name="Grigoriev I.V."/>
            <person name="Debuchy R."/>
            <person name="Gladieux P."/>
            <person name="Thoren M.H."/>
            <person name="Johannesson H."/>
        </authorList>
    </citation>
    <scope>NUCLEOTIDE SEQUENCE</scope>
    <source>
        <strain evidence="1">CBS 315.58</strain>
    </source>
</reference>
<comment type="caution">
    <text evidence="1">The sequence shown here is derived from an EMBL/GenBank/DDBJ whole genome shotgun (WGS) entry which is preliminary data.</text>
</comment>
<proteinExistence type="predicted"/>
<dbReference type="Proteomes" id="UP001303160">
    <property type="component" value="Unassembled WGS sequence"/>
</dbReference>
<keyword evidence="2" id="KW-1185">Reference proteome</keyword>
<sequence length="1045" mass="116408">MDLLGKIDVSAVSFKNENAAALVNINLDFSLYRCTPSPEFQPIGSALTVARKREAETGELHRTASKLGFLFAEVVPDTPKLLKAFGTRVTEILSRPGINPQGTERDGPFQAFIGADCTSIWAAATSGSSSIGVLLLACMLADAWDAKAATSIWVELIEERRRKIQSDVSNGKVPNPHTLLAAQQSYGRSELAAWDTSARSWLRRAEASMKHQHFQFKLIIENLTIPYPMGESTFEKVILTWTRAMEVLEKLLHNTPQQACDRAVIRGISAWNLFPDLLVFQKEATKVSFSDNLFPNLAVLSLGLEYNGQQSQNFIRWSLALSHLKYYGDPVTVHSHEQLDRIHMPQLWLVVLGALFRRWEVGHTNFDAAMRWFEALGKTLSQVTSGHSRISWLLQLCSAVTDIDKEDRKTALMLVKYGWRREKGFLGGSSGCGEHTAFFGLCDPRVMQALCCNTTVDTGIDYLRQIAATPDLGLEAQDAIISFQSYIDYRKYTEWATIFPIEDHLARWDDCVVDKDLERIIEERVQYLESIGENCTIVTDACNLPTQGGQGPLRSNMGELGWLVPPRLFAGYQGPPFCRTEGSWEYLPHGFNLWVVQQKFSGGVPITRSTIDFQSRLRDAELVPMVPLEDGIKWLNTIPSRDRILKYILATPLKSVEPVDCESELCVGYLESVSERSGPMGCEPDPPTEVKKPSVLLTFEDIFDSTDYSHRVPQGTQRRLFLVGGRFRQPLDLLESLGVLEVGANVYETMPHATVSLQIIEHALTATKWYHRSITTQRSAEEYAKSMTRAELFACIAMFESGRFNIDPAHLTDVVALCSEDSIYVTDLLLSDPCTNPSELGVQHLVGNVGQAGMVCLVSPSQPRIRQVGHDALLVSHADFDGTCLDTFQGTSLHLSFTNWKVPLVPGPMGEIDQEIFLLESVVSVQEQGRWVADIDVLGIERNRSIGNFNPISFSECFCQSSGPLLSKPWDAVSISSWEELLDQPPCTGVMQTSKNAVARLAAASILAQIDKAAETMIVEGERFCWKCCQLMYSGAKSRPQIIIL</sequence>
<protein>
    <submittedName>
        <fullName evidence="1">Uncharacterized protein</fullName>
    </submittedName>
</protein>
<dbReference type="AlphaFoldDB" id="A0AAN6XE52"/>
<name>A0AAN6XE52_9PEZI</name>
<organism evidence="1 2">
    <name type="scientific">Triangularia verruculosa</name>
    <dbReference type="NCBI Taxonomy" id="2587418"/>
    <lineage>
        <taxon>Eukaryota</taxon>
        <taxon>Fungi</taxon>
        <taxon>Dikarya</taxon>
        <taxon>Ascomycota</taxon>
        <taxon>Pezizomycotina</taxon>
        <taxon>Sordariomycetes</taxon>
        <taxon>Sordariomycetidae</taxon>
        <taxon>Sordariales</taxon>
        <taxon>Podosporaceae</taxon>
        <taxon>Triangularia</taxon>
    </lineage>
</organism>